<dbReference type="Gene3D" id="2.40.10.500">
    <property type="match status" value="1"/>
</dbReference>
<name>G0USH8_TRYCI</name>
<dbReference type="EMBL" id="HE575321">
    <property type="protein sequence ID" value="CCC92341.1"/>
    <property type="molecule type" value="Genomic_DNA"/>
</dbReference>
<dbReference type="VEuPathDB" id="TriTrypDB:TcIL3000_8_5630"/>
<dbReference type="PANTHER" id="PTHR47572:SF4">
    <property type="entry name" value="LACTONASE DRP35"/>
    <property type="match status" value="1"/>
</dbReference>
<evidence type="ECO:0008006" key="2">
    <source>
        <dbReference type="Google" id="ProtNLM"/>
    </source>
</evidence>
<gene>
    <name evidence="1" type="ORF">TCIL3000_8_5630</name>
</gene>
<dbReference type="InterPro" id="IPR051262">
    <property type="entry name" value="SMP-30/CGR1_Lactonase"/>
</dbReference>
<dbReference type="SUPFAM" id="SSF63829">
    <property type="entry name" value="Calcium-dependent phosphotriesterase"/>
    <property type="match status" value="1"/>
</dbReference>
<proteinExistence type="predicted"/>
<protein>
    <recommendedName>
        <fullName evidence="2">SMP-30/Gluconolactonase/LRE-like region domain-containing protein</fullName>
    </recommendedName>
</protein>
<evidence type="ECO:0000313" key="1">
    <source>
        <dbReference type="EMBL" id="CCC92341.1"/>
    </source>
</evidence>
<sequence length="323" mass="34663">MELIAEAPGRFFTGMALDAHGDVFVICAFSGELLRLDKERKVLVPIMATEVSPHGIAIEPRSGSVFITDRGENAIVKLYCVETPATEEESGAKNPEEGAYSTVRYLNTFEGRPLRGPTAIAFSPSGELLFTDAGSEGDSSFSSPMGAVYRTVLGHERLLPICPHGLIRPSAIAVAPDSSVYVCEQGTNRVLRFVRRSTYFVGNVFAQLQGGMGPRAIAVSPKDGTIFVAQYELNSAESVEAGEEVEVEDVPESAKGVITVFGKDGEVQGIVRTPNPCITAVAIDDTGSTLYVIEGDEVAGRSWLYRINLAPGEMDSEQKNHAE</sequence>
<dbReference type="InterPro" id="IPR011042">
    <property type="entry name" value="6-blade_b-propeller_TolB-like"/>
</dbReference>
<reference evidence="1" key="1">
    <citation type="journal article" date="2012" name="Proc. Natl. Acad. Sci. U.S.A.">
        <title>Antigenic diversity is generated by distinct evolutionary mechanisms in African trypanosome species.</title>
        <authorList>
            <person name="Jackson A.P."/>
            <person name="Berry A."/>
            <person name="Aslett M."/>
            <person name="Allison H.C."/>
            <person name="Burton P."/>
            <person name="Vavrova-Anderson J."/>
            <person name="Brown R."/>
            <person name="Browne H."/>
            <person name="Corton N."/>
            <person name="Hauser H."/>
            <person name="Gamble J."/>
            <person name="Gilderthorp R."/>
            <person name="Marcello L."/>
            <person name="McQuillan J."/>
            <person name="Otto T.D."/>
            <person name="Quail M.A."/>
            <person name="Sanders M.J."/>
            <person name="van Tonder A."/>
            <person name="Ginger M.L."/>
            <person name="Field M.C."/>
            <person name="Barry J.D."/>
            <person name="Hertz-Fowler C."/>
            <person name="Berriman M."/>
        </authorList>
    </citation>
    <scope>NUCLEOTIDE SEQUENCE</scope>
    <source>
        <strain evidence="1">IL3000</strain>
    </source>
</reference>
<dbReference type="Gene3D" id="2.120.10.30">
    <property type="entry name" value="TolB, C-terminal domain"/>
    <property type="match status" value="1"/>
</dbReference>
<organism evidence="1">
    <name type="scientific">Trypanosoma congolense (strain IL3000)</name>
    <dbReference type="NCBI Taxonomy" id="1068625"/>
    <lineage>
        <taxon>Eukaryota</taxon>
        <taxon>Discoba</taxon>
        <taxon>Euglenozoa</taxon>
        <taxon>Kinetoplastea</taxon>
        <taxon>Metakinetoplastina</taxon>
        <taxon>Trypanosomatida</taxon>
        <taxon>Trypanosomatidae</taxon>
        <taxon>Trypanosoma</taxon>
        <taxon>Nannomonas</taxon>
    </lineage>
</organism>
<dbReference type="AlphaFoldDB" id="G0USH8"/>
<accession>G0USH8</accession>
<dbReference type="PANTHER" id="PTHR47572">
    <property type="entry name" value="LIPOPROTEIN-RELATED"/>
    <property type="match status" value="1"/>
</dbReference>